<keyword evidence="4 6" id="KW-1133">Transmembrane helix</keyword>
<feature type="transmembrane region" description="Helical" evidence="6">
    <location>
        <begin position="149"/>
        <end position="167"/>
    </location>
</feature>
<evidence type="ECO:0000256" key="4">
    <source>
        <dbReference type="ARBA" id="ARBA00022989"/>
    </source>
</evidence>
<feature type="transmembrane region" description="Helical" evidence="6">
    <location>
        <begin position="262"/>
        <end position="282"/>
    </location>
</feature>
<feature type="transmembrane region" description="Helical" evidence="6">
    <location>
        <begin position="57"/>
        <end position="79"/>
    </location>
</feature>
<evidence type="ECO:0000256" key="1">
    <source>
        <dbReference type="ARBA" id="ARBA00004141"/>
    </source>
</evidence>
<sequence length="365" mass="40684">MKKTSKYFFIGFILLVFCAVIYLFTPFWIPMSVGILLAVSTSSLNHTFRELTGNKNILSATLTTVALIILFLAPFLYAATKLVIYGANFDTAYIGKVVEYVRNFDISLPGAFSSWESRIKDFISSINLTPIFKEGATYLSNIGKSSANFMIELVLIIVFYFFANIYGRSLITFIKETTPVETEYIDKISGEVSNTMAVVLYSTIATSVLQGLLFGIMIAFFGYDGLLFGIVYAFASMIPIVGGTLVYMPIAIYEFAMGNKFAGIFIFIYSVVMISTVADNFVKPFIIKFINSKLVKHPANINELLIFFAMMAGLSTFGFWGLILGPAIVTLFVACLNAYRIIEKDDLLERKNKDIILDDTEADIK</sequence>
<protein>
    <submittedName>
        <fullName evidence="7">AI-2E family transporter</fullName>
    </submittedName>
</protein>
<comment type="similarity">
    <text evidence="2">Belongs to the autoinducer-2 exporter (AI-2E) (TC 2.A.86) family.</text>
</comment>
<evidence type="ECO:0000256" key="2">
    <source>
        <dbReference type="ARBA" id="ARBA00009773"/>
    </source>
</evidence>
<dbReference type="Proteomes" id="UP000594749">
    <property type="component" value="Chromosome"/>
</dbReference>
<evidence type="ECO:0000256" key="3">
    <source>
        <dbReference type="ARBA" id="ARBA00022692"/>
    </source>
</evidence>
<keyword evidence="3 6" id="KW-0812">Transmembrane</keyword>
<gene>
    <name evidence="7" type="ORF">IMC76_00350</name>
</gene>
<dbReference type="Pfam" id="PF01594">
    <property type="entry name" value="AI-2E_transport"/>
    <property type="match status" value="1"/>
</dbReference>
<dbReference type="OrthoDB" id="5348369at2"/>
<evidence type="ECO:0000313" key="7">
    <source>
        <dbReference type="EMBL" id="QOQ87312.1"/>
    </source>
</evidence>
<feature type="transmembrane region" description="Helical" evidence="6">
    <location>
        <begin position="230"/>
        <end position="250"/>
    </location>
</feature>
<dbReference type="RefSeq" id="WP_025803880.1">
    <property type="nucleotide sequence ID" value="NZ_CP053842.1"/>
</dbReference>
<organism evidence="7 8">
    <name type="scientific">Campylobacter corcagiensis</name>
    <dbReference type="NCBI Taxonomy" id="1448857"/>
    <lineage>
        <taxon>Bacteria</taxon>
        <taxon>Pseudomonadati</taxon>
        <taxon>Campylobacterota</taxon>
        <taxon>Epsilonproteobacteria</taxon>
        <taxon>Campylobacterales</taxon>
        <taxon>Campylobacteraceae</taxon>
        <taxon>Campylobacter</taxon>
    </lineage>
</organism>
<feature type="transmembrane region" description="Helical" evidence="6">
    <location>
        <begin position="7"/>
        <end position="37"/>
    </location>
</feature>
<dbReference type="InterPro" id="IPR002549">
    <property type="entry name" value="AI-2E-like"/>
</dbReference>
<dbReference type="GO" id="GO:0016020">
    <property type="term" value="C:membrane"/>
    <property type="evidence" value="ECO:0007669"/>
    <property type="project" value="UniProtKB-SubCell"/>
</dbReference>
<dbReference type="PANTHER" id="PTHR21716">
    <property type="entry name" value="TRANSMEMBRANE PROTEIN"/>
    <property type="match status" value="1"/>
</dbReference>
<proteinExistence type="inferred from homology"/>
<dbReference type="PANTHER" id="PTHR21716:SF4">
    <property type="entry name" value="TRANSMEMBRANE PROTEIN 245"/>
    <property type="match status" value="1"/>
</dbReference>
<reference evidence="7 8" key="1">
    <citation type="submission" date="2020-10" db="EMBL/GenBank/DDBJ databases">
        <title>Campylobacter and Helicobacter PacBio genomes.</title>
        <authorList>
            <person name="Lane C."/>
        </authorList>
    </citation>
    <scope>NUCLEOTIDE SEQUENCE [LARGE SCALE GENOMIC DNA]</scope>
    <source>
        <strain evidence="7 8">2016D-0077</strain>
    </source>
</reference>
<dbReference type="AlphaFoldDB" id="A0A7M1LFD7"/>
<keyword evidence="5 6" id="KW-0472">Membrane</keyword>
<comment type="subcellular location">
    <subcellularLocation>
        <location evidence="1">Membrane</location>
        <topology evidence="1">Multi-pass membrane protein</topology>
    </subcellularLocation>
</comment>
<name>A0A7M1LFD7_9BACT</name>
<feature type="transmembrane region" description="Helical" evidence="6">
    <location>
        <begin position="199"/>
        <end position="223"/>
    </location>
</feature>
<dbReference type="EMBL" id="CP063078">
    <property type="protein sequence ID" value="QOQ87312.1"/>
    <property type="molecule type" value="Genomic_DNA"/>
</dbReference>
<keyword evidence="8" id="KW-1185">Reference proteome</keyword>
<accession>A0A7M1LFD7</accession>
<evidence type="ECO:0000256" key="5">
    <source>
        <dbReference type="ARBA" id="ARBA00023136"/>
    </source>
</evidence>
<evidence type="ECO:0000313" key="8">
    <source>
        <dbReference type="Proteomes" id="UP000594749"/>
    </source>
</evidence>
<evidence type="ECO:0000256" key="6">
    <source>
        <dbReference type="SAM" id="Phobius"/>
    </source>
</evidence>